<organism evidence="9 10">
    <name type="scientific">Malassezia japonica</name>
    <dbReference type="NCBI Taxonomy" id="223818"/>
    <lineage>
        <taxon>Eukaryota</taxon>
        <taxon>Fungi</taxon>
        <taxon>Dikarya</taxon>
        <taxon>Basidiomycota</taxon>
        <taxon>Ustilaginomycotina</taxon>
        <taxon>Malasseziomycetes</taxon>
        <taxon>Malasseziales</taxon>
        <taxon>Malasseziaceae</taxon>
        <taxon>Malassezia</taxon>
    </lineage>
</organism>
<evidence type="ECO:0000256" key="6">
    <source>
        <dbReference type="ARBA" id="ARBA00023132"/>
    </source>
</evidence>
<feature type="compositionally biased region" description="Low complexity" evidence="8">
    <location>
        <begin position="57"/>
        <end position="74"/>
    </location>
</feature>
<dbReference type="RefSeq" id="XP_060121026.1">
    <property type="nucleotide sequence ID" value="XM_060265043.1"/>
</dbReference>
<dbReference type="GO" id="GO:0015031">
    <property type="term" value="P:protein transport"/>
    <property type="evidence" value="ECO:0007669"/>
    <property type="project" value="UniProtKB-KW"/>
</dbReference>
<evidence type="ECO:0000256" key="8">
    <source>
        <dbReference type="SAM" id="MobiDB-lite"/>
    </source>
</evidence>
<comment type="subcellular location">
    <subcellularLocation>
        <location evidence="1">Nucleus</location>
        <location evidence="1">Nuclear pore complex</location>
    </subcellularLocation>
</comment>
<reference evidence="9" key="1">
    <citation type="submission" date="2023-03" db="EMBL/GenBank/DDBJ databases">
        <title>Mating type loci evolution in Malassezia.</title>
        <authorList>
            <person name="Coelho M.A."/>
        </authorList>
    </citation>
    <scope>NUCLEOTIDE SEQUENCE</scope>
    <source>
        <strain evidence="9">CBS 9431</strain>
    </source>
</reference>
<dbReference type="AlphaFoldDB" id="A0AAF0J9Z2"/>
<dbReference type="Pfam" id="PF13634">
    <property type="entry name" value="Nucleoporin_FG"/>
    <property type="match status" value="1"/>
</dbReference>
<dbReference type="GO" id="GO:0008139">
    <property type="term" value="F:nuclear localization sequence binding"/>
    <property type="evidence" value="ECO:0007669"/>
    <property type="project" value="InterPro"/>
</dbReference>
<dbReference type="InterPro" id="IPR025574">
    <property type="entry name" value="Nucleoporin_FG_rpt"/>
</dbReference>
<proteinExistence type="predicted"/>
<dbReference type="EMBL" id="CP119958">
    <property type="protein sequence ID" value="WFD38129.1"/>
    <property type="molecule type" value="Genomic_DNA"/>
</dbReference>
<dbReference type="InterPro" id="IPR024882">
    <property type="entry name" value="NUP58/p45/49"/>
</dbReference>
<feature type="compositionally biased region" description="Low complexity" evidence="8">
    <location>
        <begin position="1"/>
        <end position="21"/>
    </location>
</feature>
<dbReference type="GO" id="GO:0017056">
    <property type="term" value="F:structural constituent of nuclear pore"/>
    <property type="evidence" value="ECO:0007669"/>
    <property type="project" value="InterPro"/>
</dbReference>
<evidence type="ECO:0000256" key="1">
    <source>
        <dbReference type="ARBA" id="ARBA00004567"/>
    </source>
</evidence>
<name>A0AAF0J9Z2_9BASI</name>
<evidence type="ECO:0000313" key="10">
    <source>
        <dbReference type="Proteomes" id="UP001217754"/>
    </source>
</evidence>
<dbReference type="GeneID" id="85224726"/>
<evidence type="ECO:0000256" key="2">
    <source>
        <dbReference type="ARBA" id="ARBA00022448"/>
    </source>
</evidence>
<evidence type="ECO:0000313" key="9">
    <source>
        <dbReference type="EMBL" id="WFD38129.1"/>
    </source>
</evidence>
<dbReference type="GO" id="GO:0051028">
    <property type="term" value="P:mRNA transport"/>
    <property type="evidence" value="ECO:0007669"/>
    <property type="project" value="UniProtKB-KW"/>
</dbReference>
<feature type="compositionally biased region" description="Polar residues" evidence="8">
    <location>
        <begin position="167"/>
        <end position="187"/>
    </location>
</feature>
<keyword evidence="3" id="KW-0509">mRNA transport</keyword>
<keyword evidence="4" id="KW-0653">Protein transport</keyword>
<keyword evidence="7" id="KW-0539">Nucleus</keyword>
<evidence type="ECO:0000256" key="7">
    <source>
        <dbReference type="ARBA" id="ARBA00023242"/>
    </source>
</evidence>
<accession>A0AAF0J9Z2</accession>
<protein>
    <submittedName>
        <fullName evidence="9">Glutathionyl-hydroquinone reductase</fullName>
        <ecNumber evidence="9">1.8.5.7</ecNumber>
    </submittedName>
</protein>
<keyword evidence="10" id="KW-1185">Reference proteome</keyword>
<feature type="compositionally biased region" description="Polar residues" evidence="8">
    <location>
        <begin position="76"/>
        <end position="112"/>
    </location>
</feature>
<sequence>MSSLFGSSTAAPGASATPAFGRSSSFTSGETAKPSFSFGGAAQPANNAAPPKPLFGTAPNTSAPSTSATPAPSTGLFGQNTAQPSTTQPAQSTGLFGQQNQAKPSLFGSQPQGGLFGASQPAQTSQPQGGGLFGASQPSQPAQTGGLFGAATTQPSQPQGGLFGASQPAQTSQPQGGLFGASTSNPAQGGLFGAKPASQGLFGAPSTQPQGGLLGASQPALSTSSQPTSALLQHGYYQRERFNELPDAQRNLLEEMDKYIRSQTQIKNELRARDQNSEPRRLPSEVHELSTLQQSLSASLEADVLRLQTIAARVERDRADHMQLHQIAQHAKDKLSDGSSFVDWLRHFYERAAEEDVARIHRYRVTMEQIERHLLSLEQREQFAPQVIAEVIYDQNASFMGLAEQIATLHAEIETLKKDYVKWYQARFQSVRDPFAPGVSVAEGA</sequence>
<keyword evidence="5" id="KW-0811">Translocation</keyword>
<evidence type="ECO:0000256" key="3">
    <source>
        <dbReference type="ARBA" id="ARBA00022816"/>
    </source>
</evidence>
<keyword evidence="9" id="KW-0560">Oxidoreductase</keyword>
<dbReference type="PANTHER" id="PTHR13437:SF2">
    <property type="entry name" value="NUCLEOPORIN P58_P45"/>
    <property type="match status" value="1"/>
</dbReference>
<feature type="compositionally biased region" description="Basic and acidic residues" evidence="8">
    <location>
        <begin position="268"/>
        <end position="285"/>
    </location>
</feature>
<dbReference type="GO" id="GO:0005643">
    <property type="term" value="C:nuclear pore"/>
    <property type="evidence" value="ECO:0007669"/>
    <property type="project" value="UniProtKB-SubCell"/>
</dbReference>
<dbReference type="PANTHER" id="PTHR13437">
    <property type="entry name" value="NUCLEOPORIN P58/P45 NUCLEOPORIN-LIKE PROTEIN 1"/>
    <property type="match status" value="1"/>
</dbReference>
<keyword evidence="2" id="KW-0813">Transport</keyword>
<dbReference type="GO" id="GO:0016491">
    <property type="term" value="F:oxidoreductase activity"/>
    <property type="evidence" value="ECO:0007669"/>
    <property type="project" value="UniProtKB-KW"/>
</dbReference>
<dbReference type="Gene3D" id="6.10.140.1350">
    <property type="match status" value="1"/>
</dbReference>
<feature type="region of interest" description="Disordered" evidence="8">
    <location>
        <begin position="1"/>
        <end position="227"/>
    </location>
</feature>
<evidence type="ECO:0000256" key="4">
    <source>
        <dbReference type="ARBA" id="ARBA00022927"/>
    </source>
</evidence>
<dbReference type="Proteomes" id="UP001217754">
    <property type="component" value="Chromosome 1"/>
</dbReference>
<feature type="region of interest" description="Disordered" evidence="8">
    <location>
        <begin position="266"/>
        <end position="285"/>
    </location>
</feature>
<keyword evidence="6" id="KW-0906">Nuclear pore complex</keyword>
<gene>
    <name evidence="9" type="primary">NUP49</name>
    <name evidence="9" type="ORF">MJAP1_001077</name>
</gene>
<dbReference type="EC" id="1.8.5.7" evidence="9"/>
<evidence type="ECO:0000256" key="5">
    <source>
        <dbReference type="ARBA" id="ARBA00023010"/>
    </source>
</evidence>